<comment type="function">
    <text evidence="9">Part of the tripartite ATP-independent periplasmic (TRAP) transport system.</text>
</comment>
<comment type="subcellular location">
    <subcellularLocation>
        <location evidence="1 9">Cell inner membrane</location>
        <topology evidence="1 9">Multi-pass membrane protein</topology>
    </subcellularLocation>
</comment>
<dbReference type="PANTHER" id="PTHR35011">
    <property type="entry name" value="2,3-DIKETO-L-GULONATE TRAP TRANSPORTER SMALL PERMEASE PROTEIN YIAM"/>
    <property type="match status" value="1"/>
</dbReference>
<evidence type="ECO:0000256" key="9">
    <source>
        <dbReference type="RuleBase" id="RU369079"/>
    </source>
</evidence>
<evidence type="ECO:0000256" key="1">
    <source>
        <dbReference type="ARBA" id="ARBA00004429"/>
    </source>
</evidence>
<dbReference type="Pfam" id="PF04290">
    <property type="entry name" value="DctQ"/>
    <property type="match status" value="1"/>
</dbReference>
<dbReference type="InterPro" id="IPR007387">
    <property type="entry name" value="TRAP_DctQ"/>
</dbReference>
<dbReference type="RefSeq" id="WP_144045333.1">
    <property type="nucleotide sequence ID" value="NZ_CP041614.1"/>
</dbReference>
<comment type="similarity">
    <text evidence="8 9">Belongs to the TRAP transporter small permease family.</text>
</comment>
<evidence type="ECO:0000313" key="11">
    <source>
        <dbReference type="EMBL" id="QDO82948.1"/>
    </source>
</evidence>
<reference evidence="11 12" key="1">
    <citation type="submission" date="2019-07" db="EMBL/GenBank/DDBJ databases">
        <title>Shewanella sp. YLB-06 whole genomic sequence.</title>
        <authorList>
            <person name="Yu L."/>
        </authorList>
    </citation>
    <scope>NUCLEOTIDE SEQUENCE [LARGE SCALE GENOMIC DNA]</scope>
    <source>
        <strain evidence="11 12">YLB-06</strain>
    </source>
</reference>
<evidence type="ECO:0000256" key="5">
    <source>
        <dbReference type="ARBA" id="ARBA00022692"/>
    </source>
</evidence>
<proteinExistence type="inferred from homology"/>
<evidence type="ECO:0000256" key="8">
    <source>
        <dbReference type="ARBA" id="ARBA00038436"/>
    </source>
</evidence>
<feature type="domain" description="Tripartite ATP-independent periplasmic transporters DctQ component" evidence="10">
    <location>
        <begin position="22"/>
        <end position="153"/>
    </location>
</feature>
<feature type="transmembrane region" description="Helical" evidence="9">
    <location>
        <begin position="14"/>
        <end position="36"/>
    </location>
</feature>
<evidence type="ECO:0000256" key="2">
    <source>
        <dbReference type="ARBA" id="ARBA00022448"/>
    </source>
</evidence>
<gene>
    <name evidence="11" type="ORF">FM037_06545</name>
</gene>
<evidence type="ECO:0000256" key="6">
    <source>
        <dbReference type="ARBA" id="ARBA00022989"/>
    </source>
</evidence>
<evidence type="ECO:0000256" key="4">
    <source>
        <dbReference type="ARBA" id="ARBA00022519"/>
    </source>
</evidence>
<keyword evidence="6 9" id="KW-1133">Transmembrane helix</keyword>
<evidence type="ECO:0000313" key="12">
    <source>
        <dbReference type="Proteomes" id="UP000315947"/>
    </source>
</evidence>
<keyword evidence="7 9" id="KW-0472">Membrane</keyword>
<dbReference type="PANTHER" id="PTHR35011:SF4">
    <property type="entry name" value="SLL1102 PROTEIN"/>
    <property type="match status" value="1"/>
</dbReference>
<keyword evidence="5 9" id="KW-0812">Transmembrane</keyword>
<dbReference type="Proteomes" id="UP000315947">
    <property type="component" value="Chromosome"/>
</dbReference>
<keyword evidence="3" id="KW-1003">Cell membrane</keyword>
<keyword evidence="2 9" id="KW-0813">Transport</keyword>
<feature type="transmembrane region" description="Helical" evidence="9">
    <location>
        <begin position="85"/>
        <end position="107"/>
    </location>
</feature>
<dbReference type="EMBL" id="CP041614">
    <property type="protein sequence ID" value="QDO82948.1"/>
    <property type="molecule type" value="Genomic_DNA"/>
</dbReference>
<evidence type="ECO:0000259" key="10">
    <source>
        <dbReference type="Pfam" id="PF04290"/>
    </source>
</evidence>
<evidence type="ECO:0000256" key="7">
    <source>
        <dbReference type="ARBA" id="ARBA00023136"/>
    </source>
</evidence>
<protein>
    <recommendedName>
        <fullName evidence="9">TRAP transporter small permease protein</fullName>
    </recommendedName>
</protein>
<sequence>MNQLEKITELIGRGVSWCTLFIVLMTLAVVILRYAFNTGATALQESALYLHGAVFTLAAGYTLKHDGHVRVDIFYRKFSVRSRHWVDFLGTLLLLMPVCLFILYSSFDYVLASWRVGESSVEASGLAYVYLQKSLLLLLVVSLLLQGIVELVRHGVALFNSDDCDSASGKDGKCGGEQ</sequence>
<comment type="subunit">
    <text evidence="9">The complex comprises the extracytoplasmic solute receptor protein and the two transmembrane proteins.</text>
</comment>
<keyword evidence="12" id="KW-1185">Reference proteome</keyword>
<evidence type="ECO:0000256" key="3">
    <source>
        <dbReference type="ARBA" id="ARBA00022475"/>
    </source>
</evidence>
<dbReference type="InterPro" id="IPR055348">
    <property type="entry name" value="DctQ"/>
</dbReference>
<accession>A0ABX5WYY4</accession>
<name>A0ABX5WYY4_9GAMM</name>
<comment type="caution">
    <text evidence="9">Lacks conserved residue(s) required for the propagation of feature annotation.</text>
</comment>
<keyword evidence="4 9" id="KW-0997">Cell inner membrane</keyword>
<feature type="transmembrane region" description="Helical" evidence="9">
    <location>
        <begin position="127"/>
        <end position="145"/>
    </location>
</feature>
<organism evidence="11 12">
    <name type="scientific">Shewanella psychropiezotolerans</name>
    <dbReference type="NCBI Taxonomy" id="2593655"/>
    <lineage>
        <taxon>Bacteria</taxon>
        <taxon>Pseudomonadati</taxon>
        <taxon>Pseudomonadota</taxon>
        <taxon>Gammaproteobacteria</taxon>
        <taxon>Alteromonadales</taxon>
        <taxon>Shewanellaceae</taxon>
        <taxon>Shewanella</taxon>
    </lineage>
</organism>